<feature type="region of interest" description="Disordered" evidence="1">
    <location>
        <begin position="1"/>
        <end position="61"/>
    </location>
</feature>
<dbReference type="EMBL" id="LT629779">
    <property type="protein sequence ID" value="SDS74423.1"/>
    <property type="molecule type" value="Genomic_DNA"/>
</dbReference>
<reference evidence="3" key="1">
    <citation type="submission" date="2016-10" db="EMBL/GenBank/DDBJ databases">
        <authorList>
            <person name="Varghese N."/>
            <person name="Submissions S."/>
        </authorList>
    </citation>
    <scope>NUCLEOTIDE SEQUENCE [LARGE SCALE GENOMIC DNA]</scope>
    <source>
        <strain evidence="3">IMMIB L-1606</strain>
    </source>
</reference>
<organism evidence="2 3">
    <name type="scientific">Pseudarthrobacter equi</name>
    <dbReference type="NCBI Taxonomy" id="728066"/>
    <lineage>
        <taxon>Bacteria</taxon>
        <taxon>Bacillati</taxon>
        <taxon>Actinomycetota</taxon>
        <taxon>Actinomycetes</taxon>
        <taxon>Micrococcales</taxon>
        <taxon>Micrococcaceae</taxon>
        <taxon>Pseudarthrobacter</taxon>
    </lineage>
</organism>
<protein>
    <submittedName>
        <fullName evidence="2">Uncharacterized protein</fullName>
    </submittedName>
</protein>
<gene>
    <name evidence="2" type="ORF">SAMN04489743_0748</name>
</gene>
<dbReference type="AlphaFoldDB" id="A0A1H1UPN1"/>
<feature type="compositionally biased region" description="Basic and acidic residues" evidence="1">
    <location>
        <begin position="1"/>
        <end position="12"/>
    </location>
</feature>
<proteinExistence type="predicted"/>
<keyword evidence="3" id="KW-1185">Reference proteome</keyword>
<dbReference type="Proteomes" id="UP000198751">
    <property type="component" value="Chromosome I"/>
</dbReference>
<name>A0A1H1UPN1_9MICC</name>
<sequence>MAGRERGKTVREDPEDSGNDAAVNADSVAPEHAEDVDSLQPARRVPGINGYDPNQWPDARS</sequence>
<accession>A0A1H1UPN1</accession>
<evidence type="ECO:0000256" key="1">
    <source>
        <dbReference type="SAM" id="MobiDB-lite"/>
    </source>
</evidence>
<evidence type="ECO:0000313" key="3">
    <source>
        <dbReference type="Proteomes" id="UP000198751"/>
    </source>
</evidence>
<evidence type="ECO:0000313" key="2">
    <source>
        <dbReference type="EMBL" id="SDS74423.1"/>
    </source>
</evidence>